<evidence type="ECO:0000313" key="4">
    <source>
        <dbReference type="Proteomes" id="UP000815325"/>
    </source>
</evidence>
<evidence type="ECO:0000259" key="2">
    <source>
        <dbReference type="Pfam" id="PF24573"/>
    </source>
</evidence>
<protein>
    <recommendedName>
        <fullName evidence="2">Dynein axonemal assembly factor 5 HEAT-repeat domain-containing protein</fullName>
    </recommendedName>
</protein>
<accession>A0ABQ7GWQ7</accession>
<dbReference type="Proteomes" id="UP000815325">
    <property type="component" value="Unassembled WGS sequence"/>
</dbReference>
<comment type="caution">
    <text evidence="3">The sequence shown here is derived from an EMBL/GenBank/DDBJ whole genome shotgun (WGS) entry which is preliminary data.</text>
</comment>
<proteinExistence type="predicted"/>
<reference evidence="3" key="1">
    <citation type="submission" date="2017-08" db="EMBL/GenBank/DDBJ databases">
        <authorList>
            <person name="Polle J.E."/>
            <person name="Barry K."/>
            <person name="Cushman J."/>
            <person name="Schmutz J."/>
            <person name="Tran D."/>
            <person name="Hathwaick L.T."/>
            <person name="Yim W.C."/>
            <person name="Jenkins J."/>
            <person name="Mckie-Krisberg Z.M."/>
            <person name="Prochnik S."/>
            <person name="Lindquist E."/>
            <person name="Dockter R.B."/>
            <person name="Adam C."/>
            <person name="Molina H."/>
            <person name="Bunkerborg J."/>
            <person name="Jin E."/>
            <person name="Buchheim M."/>
            <person name="Magnuson J."/>
        </authorList>
    </citation>
    <scope>NUCLEOTIDE SEQUENCE</scope>
    <source>
        <strain evidence="3">CCAP 19/18</strain>
    </source>
</reference>
<feature type="compositionally biased region" description="Gly residues" evidence="1">
    <location>
        <begin position="44"/>
        <end position="70"/>
    </location>
</feature>
<keyword evidence="4" id="KW-1185">Reference proteome</keyword>
<evidence type="ECO:0000313" key="3">
    <source>
        <dbReference type="EMBL" id="KAF5839047.1"/>
    </source>
</evidence>
<dbReference type="Pfam" id="PF24573">
    <property type="entry name" value="HEAT_DAAF5"/>
    <property type="match status" value="1"/>
</dbReference>
<evidence type="ECO:0000256" key="1">
    <source>
        <dbReference type="SAM" id="MobiDB-lite"/>
    </source>
</evidence>
<dbReference type="PANTHER" id="PTHR16216:SF2">
    <property type="entry name" value="DYNEIN AXONEMAL ASSEMBLY FACTOR 5"/>
    <property type="match status" value="1"/>
</dbReference>
<dbReference type="EMBL" id="MU069557">
    <property type="protein sequence ID" value="KAF5839047.1"/>
    <property type="molecule type" value="Genomic_DNA"/>
</dbReference>
<sequence length="322" mass="33290">MEESASGMSEGKEVEMAEAGRAAGAPSSSLPQGTGDGPCSSPEGGSGGGGGASNLSGGGAGGVLGDGGGGANGPDRGAAIAGSGGGGGGVINGAEAAATSAEAMSAAGNKGSALLTGPPARGARRLVCELLPELLPPLIKDLTEWTVAQRLCAARSMLTTLVLAGEGVTSHLTTLIPALCSAIGDESTEKVCREWVEGVQGFAEEVYHWPLDHTHFFVVCCNRGREHRVRCVSRHIWHAHYYAQMCRKYAGDGLKVCMGLQKRRGVTCLSTTLIPVLCSAIGDVSREYVRVKARTLLYMNVQKRCRGFSTWICRRGRVSLAT</sequence>
<organism evidence="3 4">
    <name type="scientific">Dunaliella salina</name>
    <name type="common">Green alga</name>
    <name type="synonym">Protococcus salinus</name>
    <dbReference type="NCBI Taxonomy" id="3046"/>
    <lineage>
        <taxon>Eukaryota</taxon>
        <taxon>Viridiplantae</taxon>
        <taxon>Chlorophyta</taxon>
        <taxon>core chlorophytes</taxon>
        <taxon>Chlorophyceae</taxon>
        <taxon>CS clade</taxon>
        <taxon>Chlamydomonadales</taxon>
        <taxon>Dunaliellaceae</taxon>
        <taxon>Dunaliella</taxon>
    </lineage>
</organism>
<gene>
    <name evidence="3" type="ORF">DUNSADRAFT_1744</name>
</gene>
<feature type="domain" description="Dynein axonemal assembly factor 5 HEAT-repeat" evidence="2">
    <location>
        <begin position="119"/>
        <end position="189"/>
    </location>
</feature>
<name>A0ABQ7GWQ7_DUNSA</name>
<dbReference type="PANTHER" id="PTHR16216">
    <property type="entry name" value="DYNEIN ASSEMBLY FACTOR 5, AXONEMAL"/>
    <property type="match status" value="1"/>
</dbReference>
<dbReference type="InterPro" id="IPR056497">
    <property type="entry name" value="HEAT_DAAF5"/>
</dbReference>
<dbReference type="InterPro" id="IPR052623">
    <property type="entry name" value="DAAF5"/>
</dbReference>
<feature type="region of interest" description="Disordered" evidence="1">
    <location>
        <begin position="1"/>
        <end position="70"/>
    </location>
</feature>